<dbReference type="PRINTS" id="PR00014">
    <property type="entry name" value="FNTYPEIII"/>
</dbReference>
<keyword evidence="4" id="KW-1185">Reference proteome</keyword>
<dbReference type="Proteomes" id="UP001497623">
    <property type="component" value="Unassembled WGS sequence"/>
</dbReference>
<comment type="caution">
    <text evidence="3">The sequence shown here is derived from an EMBL/GenBank/DDBJ whole genome shotgun (WGS) entry which is preliminary data.</text>
</comment>
<protein>
    <recommendedName>
        <fullName evidence="2">Fibronectin type-III domain-containing protein</fullName>
    </recommendedName>
</protein>
<dbReference type="EMBL" id="CAXKWB010036790">
    <property type="protein sequence ID" value="CAL4149051.1"/>
    <property type="molecule type" value="Genomic_DNA"/>
</dbReference>
<feature type="non-terminal residue" evidence="3">
    <location>
        <position position="1"/>
    </location>
</feature>
<organism evidence="3 4">
    <name type="scientific">Meganyctiphanes norvegica</name>
    <name type="common">Northern krill</name>
    <name type="synonym">Thysanopoda norvegica</name>
    <dbReference type="NCBI Taxonomy" id="48144"/>
    <lineage>
        <taxon>Eukaryota</taxon>
        <taxon>Metazoa</taxon>
        <taxon>Ecdysozoa</taxon>
        <taxon>Arthropoda</taxon>
        <taxon>Crustacea</taxon>
        <taxon>Multicrustacea</taxon>
        <taxon>Malacostraca</taxon>
        <taxon>Eumalacostraca</taxon>
        <taxon>Eucarida</taxon>
        <taxon>Euphausiacea</taxon>
        <taxon>Euphausiidae</taxon>
        <taxon>Meganyctiphanes</taxon>
    </lineage>
</organism>
<dbReference type="SMART" id="SM00060">
    <property type="entry name" value="FN3"/>
    <property type="match status" value="1"/>
</dbReference>
<dbReference type="PANTHER" id="PTHR13817:SF166">
    <property type="entry name" value="NEURONAL IGCAM-RELATED"/>
    <property type="match status" value="1"/>
</dbReference>
<dbReference type="AlphaFoldDB" id="A0AAV2RWM0"/>
<evidence type="ECO:0000256" key="1">
    <source>
        <dbReference type="ARBA" id="ARBA00022737"/>
    </source>
</evidence>
<dbReference type="Pfam" id="PF00041">
    <property type="entry name" value="fn3"/>
    <property type="match status" value="1"/>
</dbReference>
<dbReference type="Gene3D" id="2.60.40.10">
    <property type="entry name" value="Immunoglobulins"/>
    <property type="match status" value="1"/>
</dbReference>
<name>A0AAV2RWM0_MEGNR</name>
<dbReference type="CDD" id="cd00063">
    <property type="entry name" value="FN3"/>
    <property type="match status" value="1"/>
</dbReference>
<accession>A0AAV2RWM0</accession>
<keyword evidence="1" id="KW-0677">Repeat</keyword>
<dbReference type="GO" id="GO:0045202">
    <property type="term" value="C:synapse"/>
    <property type="evidence" value="ECO:0007669"/>
    <property type="project" value="TreeGrafter"/>
</dbReference>
<dbReference type="PROSITE" id="PS50853">
    <property type="entry name" value="FN3"/>
    <property type="match status" value="1"/>
</dbReference>
<proteinExistence type="predicted"/>
<sequence length="147" mass="16382">TEHPEPPTRLKILDKSSRSVDLSWTPPYDGNSPITRYIIEYKISNLNWYQDGERIIVDGNQNIASILDLRPATIYHLRIVARNEIGESDPSVTVTVITSKEGATDYMNFTTAIPAKVATVISAASDWREDNRCGNNYLAPNGRTSSV</sequence>
<dbReference type="InterPro" id="IPR050964">
    <property type="entry name" value="Striated_Muscle_Regulatory"/>
</dbReference>
<reference evidence="3 4" key="1">
    <citation type="submission" date="2024-05" db="EMBL/GenBank/DDBJ databases">
        <authorList>
            <person name="Wallberg A."/>
        </authorList>
    </citation>
    <scope>NUCLEOTIDE SEQUENCE [LARGE SCALE GENOMIC DNA]</scope>
</reference>
<dbReference type="PANTHER" id="PTHR13817">
    <property type="entry name" value="TITIN"/>
    <property type="match status" value="1"/>
</dbReference>
<gene>
    <name evidence="3" type="ORF">MNOR_LOCUS30321</name>
</gene>
<dbReference type="GO" id="GO:0007156">
    <property type="term" value="P:homophilic cell adhesion via plasma membrane adhesion molecules"/>
    <property type="evidence" value="ECO:0007669"/>
    <property type="project" value="TreeGrafter"/>
</dbReference>
<dbReference type="InterPro" id="IPR003961">
    <property type="entry name" value="FN3_dom"/>
</dbReference>
<evidence type="ECO:0000313" key="3">
    <source>
        <dbReference type="EMBL" id="CAL4149051.1"/>
    </source>
</evidence>
<evidence type="ECO:0000259" key="2">
    <source>
        <dbReference type="PROSITE" id="PS50853"/>
    </source>
</evidence>
<evidence type="ECO:0000313" key="4">
    <source>
        <dbReference type="Proteomes" id="UP001497623"/>
    </source>
</evidence>
<dbReference type="GO" id="GO:0007416">
    <property type="term" value="P:synapse assembly"/>
    <property type="evidence" value="ECO:0007669"/>
    <property type="project" value="TreeGrafter"/>
</dbReference>
<dbReference type="SUPFAM" id="SSF49265">
    <property type="entry name" value="Fibronectin type III"/>
    <property type="match status" value="1"/>
</dbReference>
<dbReference type="InterPro" id="IPR036116">
    <property type="entry name" value="FN3_sf"/>
</dbReference>
<dbReference type="InterPro" id="IPR013783">
    <property type="entry name" value="Ig-like_fold"/>
</dbReference>
<feature type="domain" description="Fibronectin type-III" evidence="2">
    <location>
        <begin position="6"/>
        <end position="102"/>
    </location>
</feature>